<evidence type="ECO:0000256" key="4">
    <source>
        <dbReference type="ARBA" id="ARBA00022500"/>
    </source>
</evidence>
<dbReference type="Pfam" id="PF00015">
    <property type="entry name" value="MCPsignal"/>
    <property type="match status" value="1"/>
</dbReference>
<evidence type="ECO:0000256" key="2">
    <source>
        <dbReference type="ARBA" id="ARBA00004651"/>
    </source>
</evidence>
<dbReference type="GO" id="GO:0005886">
    <property type="term" value="C:plasma membrane"/>
    <property type="evidence" value="ECO:0007669"/>
    <property type="project" value="UniProtKB-SubCell"/>
</dbReference>
<keyword evidence="6 11" id="KW-1133">Transmembrane helix</keyword>
<dbReference type="Gene3D" id="3.30.450.20">
    <property type="entry name" value="PAS domain"/>
    <property type="match status" value="2"/>
</dbReference>
<keyword evidence="5 11" id="KW-0812">Transmembrane</keyword>
<evidence type="ECO:0000313" key="15">
    <source>
        <dbReference type="Proteomes" id="UP000269041"/>
    </source>
</evidence>
<evidence type="ECO:0000256" key="9">
    <source>
        <dbReference type="ARBA" id="ARBA00029447"/>
    </source>
</evidence>
<keyword evidence="8 10" id="KW-0807">Transducer</keyword>
<sequence>MNIGFKTRIYLGVGLLVTISLIVLGTLNILSMKEKMIAGLVGETQNKLNFHVLELEQMMQFRTNAITLGAKQFGTHLTSAENQKLVTLLAQTTGFDNVIVTYEDGRNYMSIEGSTTFDFRDREWYQAAKIASSVSLTDIYQDKVTGEKVVSVTMPIQQGGNVVGVLLGDIQLGEIISTVSTMRFAGGAATLTDRNAVFVASDNANNIGKTPSQVSSDYTEMEQLFSNQHNGHLSFPYLGIQFDGYFQRVNLTSDMYWTLMVFVDQATALVEVEREVREAILIGSILFIVSFGAIFVIVHFAYKPLLILKAAVSDLSQGNGDLTQRLEVTSQDDLGQISQGFNDFVQSLQKMMLNISQASKNISTNLVELKDTAKDNESKLLTHSSETEQVVTAITQMSQSARAVAENVHQSNQITDAASIEAQSSLKIVNNAVSTVSTLVTEVDDMAGRIGSMRRDANRISEVLTVIGEISEQTNLLALNAAIEAARAGEQGRGFAVVADEVRALAARTRNSTSEVSEMLSQLLDGTERVVSAMKVTKAQCQSTAEKTSEVSETLELMTVSVQEIDDVSTQIAAATEQQSTVAEELTKNMLSIREIVDSLVISGQQTVVSTGSLSESNYELERLVANFKLR</sequence>
<dbReference type="CDD" id="cd11386">
    <property type="entry name" value="MCP_signal"/>
    <property type="match status" value="1"/>
</dbReference>
<evidence type="ECO:0000256" key="8">
    <source>
        <dbReference type="ARBA" id="ARBA00023224"/>
    </source>
</evidence>
<dbReference type="InterPro" id="IPR004089">
    <property type="entry name" value="MCPsignal_dom"/>
</dbReference>
<dbReference type="CDD" id="cd06225">
    <property type="entry name" value="HAMP"/>
    <property type="match status" value="1"/>
</dbReference>
<evidence type="ECO:0000256" key="5">
    <source>
        <dbReference type="ARBA" id="ARBA00022692"/>
    </source>
</evidence>
<dbReference type="PANTHER" id="PTHR32089:SF55">
    <property type="entry name" value="METHYL ACCEPTING SENSORY TRANSDUCER WITH CACHE_2 SMALL MOLECULE BINDING DOMAIN"/>
    <property type="match status" value="1"/>
</dbReference>
<feature type="transmembrane region" description="Helical" evidence="11">
    <location>
        <begin position="279"/>
        <end position="302"/>
    </location>
</feature>
<dbReference type="SMART" id="SM00304">
    <property type="entry name" value="HAMP"/>
    <property type="match status" value="1"/>
</dbReference>
<evidence type="ECO:0000259" key="13">
    <source>
        <dbReference type="PROSITE" id="PS50885"/>
    </source>
</evidence>
<dbReference type="SMART" id="SM00283">
    <property type="entry name" value="MA"/>
    <property type="match status" value="1"/>
</dbReference>
<reference evidence="14 15" key="1">
    <citation type="submission" date="2018-12" db="EMBL/GenBank/DDBJ databases">
        <title>Genomic taxonomy of the Vibrionaceae family.</title>
        <authorList>
            <person name="Gomez-Gil B."/>
            <person name="Enciso-Ibarra K."/>
        </authorList>
    </citation>
    <scope>NUCLEOTIDE SEQUENCE [LARGE SCALE GENOMIC DNA]</scope>
    <source>
        <strain evidence="14 15">CAIM 594</strain>
    </source>
</reference>
<dbReference type="RefSeq" id="WP_125323269.1">
    <property type="nucleotide sequence ID" value="NZ_AP024889.1"/>
</dbReference>
<name>A0A427TWL9_9VIBR</name>
<keyword evidence="4" id="KW-0145">Chemotaxis</keyword>
<evidence type="ECO:0000256" key="6">
    <source>
        <dbReference type="ARBA" id="ARBA00022989"/>
    </source>
</evidence>
<dbReference type="GO" id="GO:0007165">
    <property type="term" value="P:signal transduction"/>
    <property type="evidence" value="ECO:0007669"/>
    <property type="project" value="UniProtKB-KW"/>
</dbReference>
<dbReference type="SUPFAM" id="SSF103190">
    <property type="entry name" value="Sensory domain-like"/>
    <property type="match status" value="1"/>
</dbReference>
<feature type="transmembrane region" description="Helical" evidence="11">
    <location>
        <begin position="12"/>
        <end position="30"/>
    </location>
</feature>
<accession>A0A427TWL9</accession>
<dbReference type="FunFam" id="1.10.287.950:FF:000001">
    <property type="entry name" value="Methyl-accepting chemotaxis sensory transducer"/>
    <property type="match status" value="1"/>
</dbReference>
<evidence type="ECO:0000259" key="12">
    <source>
        <dbReference type="PROSITE" id="PS50111"/>
    </source>
</evidence>
<dbReference type="PANTHER" id="PTHR32089">
    <property type="entry name" value="METHYL-ACCEPTING CHEMOTAXIS PROTEIN MCPB"/>
    <property type="match status" value="1"/>
</dbReference>
<dbReference type="CDD" id="cd18773">
    <property type="entry name" value="PDC1_HK_sensor"/>
    <property type="match status" value="1"/>
</dbReference>
<evidence type="ECO:0000256" key="7">
    <source>
        <dbReference type="ARBA" id="ARBA00023136"/>
    </source>
</evidence>
<dbReference type="Proteomes" id="UP000269041">
    <property type="component" value="Unassembled WGS sequence"/>
</dbReference>
<keyword evidence="15" id="KW-1185">Reference proteome</keyword>
<dbReference type="GO" id="GO:0006935">
    <property type="term" value="P:chemotaxis"/>
    <property type="evidence" value="ECO:0007669"/>
    <property type="project" value="UniProtKB-KW"/>
</dbReference>
<comment type="subcellular location">
    <subcellularLocation>
        <location evidence="1">Cell inner membrane</location>
    </subcellularLocation>
    <subcellularLocation>
        <location evidence="2">Cell membrane</location>
        <topology evidence="2">Multi-pass membrane protein</topology>
    </subcellularLocation>
</comment>
<evidence type="ECO:0000256" key="10">
    <source>
        <dbReference type="PROSITE-ProRule" id="PRU00284"/>
    </source>
</evidence>
<feature type="domain" description="HAMP" evidence="13">
    <location>
        <begin position="303"/>
        <end position="353"/>
    </location>
</feature>
<comment type="caution">
    <text evidence="14">The sequence shown here is derived from an EMBL/GenBank/DDBJ whole genome shotgun (WGS) entry which is preliminary data.</text>
</comment>
<comment type="similarity">
    <text evidence="9">Belongs to the methyl-accepting chemotaxis (MCP) protein family.</text>
</comment>
<evidence type="ECO:0000256" key="1">
    <source>
        <dbReference type="ARBA" id="ARBA00004533"/>
    </source>
</evidence>
<dbReference type="InterPro" id="IPR033479">
    <property type="entry name" value="dCache_1"/>
</dbReference>
<gene>
    <name evidence="14" type="ORF">EJA03_18805</name>
</gene>
<dbReference type="AlphaFoldDB" id="A0A427TWL9"/>
<evidence type="ECO:0000256" key="3">
    <source>
        <dbReference type="ARBA" id="ARBA00022475"/>
    </source>
</evidence>
<dbReference type="SUPFAM" id="SSF58104">
    <property type="entry name" value="Methyl-accepting chemotaxis protein (MCP) signaling domain"/>
    <property type="match status" value="1"/>
</dbReference>
<organism evidence="14 15">
    <name type="scientific">Vibrio pectenicida</name>
    <dbReference type="NCBI Taxonomy" id="62763"/>
    <lineage>
        <taxon>Bacteria</taxon>
        <taxon>Pseudomonadati</taxon>
        <taxon>Pseudomonadota</taxon>
        <taxon>Gammaproteobacteria</taxon>
        <taxon>Vibrionales</taxon>
        <taxon>Vibrionaceae</taxon>
        <taxon>Vibrio</taxon>
    </lineage>
</organism>
<dbReference type="OrthoDB" id="2489132at2"/>
<dbReference type="PROSITE" id="PS50111">
    <property type="entry name" value="CHEMOTAXIS_TRANSDUC_2"/>
    <property type="match status" value="1"/>
</dbReference>
<dbReference type="EMBL" id="RSFA01000142">
    <property type="protein sequence ID" value="RSD28917.1"/>
    <property type="molecule type" value="Genomic_DNA"/>
</dbReference>
<dbReference type="InterPro" id="IPR029151">
    <property type="entry name" value="Sensor-like_sf"/>
</dbReference>
<dbReference type="Pfam" id="PF00672">
    <property type="entry name" value="HAMP"/>
    <property type="match status" value="1"/>
</dbReference>
<evidence type="ECO:0000256" key="11">
    <source>
        <dbReference type="SAM" id="Phobius"/>
    </source>
</evidence>
<keyword evidence="7 11" id="KW-0472">Membrane</keyword>
<keyword evidence="3" id="KW-1003">Cell membrane</keyword>
<proteinExistence type="inferred from homology"/>
<dbReference type="Pfam" id="PF02743">
    <property type="entry name" value="dCache_1"/>
    <property type="match status" value="1"/>
</dbReference>
<protein>
    <submittedName>
        <fullName evidence="14">Methyl-accepting chemotaxis protein</fullName>
    </submittedName>
</protein>
<dbReference type="PROSITE" id="PS50885">
    <property type="entry name" value="HAMP"/>
    <property type="match status" value="1"/>
</dbReference>
<dbReference type="InterPro" id="IPR003660">
    <property type="entry name" value="HAMP_dom"/>
</dbReference>
<dbReference type="Gene3D" id="1.10.287.950">
    <property type="entry name" value="Methyl-accepting chemotaxis protein"/>
    <property type="match status" value="1"/>
</dbReference>
<feature type="domain" description="Methyl-accepting transducer" evidence="12">
    <location>
        <begin position="358"/>
        <end position="594"/>
    </location>
</feature>
<evidence type="ECO:0000313" key="14">
    <source>
        <dbReference type="EMBL" id="RSD28917.1"/>
    </source>
</evidence>